<reference evidence="2" key="1">
    <citation type="submission" date="2017-09" db="EMBL/GenBank/DDBJ databases">
        <title>Depth-based differentiation of microbial function through sediment-hosted aquifers and enrichment of novel symbionts in the deep terrestrial subsurface.</title>
        <authorList>
            <person name="Probst A.J."/>
            <person name="Ladd B."/>
            <person name="Jarett J.K."/>
            <person name="Geller-Mcgrath D.E."/>
            <person name="Sieber C.M.K."/>
            <person name="Emerson J.B."/>
            <person name="Anantharaman K."/>
            <person name="Thomas B.C."/>
            <person name="Malmstrom R."/>
            <person name="Stieglmeier M."/>
            <person name="Klingl A."/>
            <person name="Woyke T."/>
            <person name="Ryan C.M."/>
            <person name="Banfield J.F."/>
        </authorList>
    </citation>
    <scope>NUCLEOTIDE SEQUENCE [LARGE SCALE GENOMIC DNA]</scope>
</reference>
<dbReference type="Proteomes" id="UP000230405">
    <property type="component" value="Unassembled WGS sequence"/>
</dbReference>
<name>A0A2M7VFW4_9BACT</name>
<evidence type="ECO:0000313" key="2">
    <source>
        <dbReference type="Proteomes" id="UP000230405"/>
    </source>
</evidence>
<dbReference type="EMBL" id="PFPO01000021">
    <property type="protein sequence ID" value="PIZ99564.1"/>
    <property type="molecule type" value="Genomic_DNA"/>
</dbReference>
<sequence length="82" mass="9286">MSEKVVVPFRQYLDLQIQEALGPENMWFTGEEVGHEPNHFEAFQHYVDSGAAARFAQTHIRLEAIPANECGGQVAKQNFEPK</sequence>
<organism evidence="1 2">
    <name type="scientific">Candidatus Komeilibacteria bacterium CG_4_10_14_0_2_um_filter_37_10</name>
    <dbReference type="NCBI Taxonomy" id="1974470"/>
    <lineage>
        <taxon>Bacteria</taxon>
        <taxon>Candidatus Komeiliibacteriota</taxon>
    </lineage>
</organism>
<proteinExistence type="predicted"/>
<evidence type="ECO:0000313" key="1">
    <source>
        <dbReference type="EMBL" id="PIZ99564.1"/>
    </source>
</evidence>
<dbReference type="AlphaFoldDB" id="A0A2M7VFW4"/>
<gene>
    <name evidence="1" type="ORF">COX77_01080</name>
</gene>
<protein>
    <submittedName>
        <fullName evidence="1">Uncharacterized protein</fullName>
    </submittedName>
</protein>
<comment type="caution">
    <text evidence="1">The sequence shown here is derived from an EMBL/GenBank/DDBJ whole genome shotgun (WGS) entry which is preliminary data.</text>
</comment>
<accession>A0A2M7VFW4</accession>